<evidence type="ECO:0000313" key="6">
    <source>
        <dbReference type="Proteomes" id="UP000274922"/>
    </source>
</evidence>
<sequence length="150" mass="15459">MFAPRCARAFATAARAGGSAPGPIGSAAAPRATPVLSRTAAAAPPSPPSPTPSHPALNPSSPSGGSSESYWYDGPVPRKYVGVLAISTVCLTGMCALLAHAQSGLEQKVRAMHEKMQEMEATLDYARDGLQADIRRSIEAYHAAAGASKR</sequence>
<keyword evidence="2" id="KW-0812">Transmembrane</keyword>
<evidence type="ECO:0000256" key="2">
    <source>
        <dbReference type="SAM" id="Phobius"/>
    </source>
</evidence>
<gene>
    <name evidence="3" type="ORF">CAUPRSCDRAFT_11502</name>
    <name evidence="4" type="ORF">CXG81DRAFT_25403</name>
</gene>
<name>A0A4P9X9E3_9FUNG</name>
<evidence type="ECO:0000313" key="5">
    <source>
        <dbReference type="Proteomes" id="UP000268535"/>
    </source>
</evidence>
<keyword evidence="2" id="KW-0472">Membrane</keyword>
<organism evidence="4 6">
    <name type="scientific">Caulochytrium protostelioides</name>
    <dbReference type="NCBI Taxonomy" id="1555241"/>
    <lineage>
        <taxon>Eukaryota</taxon>
        <taxon>Fungi</taxon>
        <taxon>Fungi incertae sedis</taxon>
        <taxon>Chytridiomycota</taxon>
        <taxon>Chytridiomycota incertae sedis</taxon>
        <taxon>Chytridiomycetes</taxon>
        <taxon>Caulochytriales</taxon>
        <taxon>Caulochytriaceae</taxon>
        <taxon>Caulochytrium</taxon>
    </lineage>
</organism>
<reference evidence="4" key="2">
    <citation type="submission" date="2018-04" db="EMBL/GenBank/DDBJ databases">
        <title>Leveraging single-cell genomics to expand the Fungal Tree of Life.</title>
        <authorList>
            <consortium name="DOE Joint Genome Institute"/>
            <person name="Ahrendt S.R."/>
            <person name="Quandt C.A."/>
            <person name="Ciobanu D."/>
            <person name="Clum A."/>
            <person name="Salamov A."/>
            <person name="Andreopoulos B."/>
            <person name="Cheng J.-F."/>
            <person name="Woyke T."/>
            <person name="Pelin A."/>
            <person name="Henrissat B."/>
            <person name="Benny G.L."/>
            <person name="Smith M.E."/>
            <person name="James T.Y."/>
            <person name="Grigoriev I.V."/>
        </authorList>
    </citation>
    <scope>NUCLEOTIDE SEQUENCE</scope>
    <source>
        <strain evidence="4">ATCC 52028</strain>
    </source>
</reference>
<dbReference type="Proteomes" id="UP000274922">
    <property type="component" value="Unassembled WGS sequence"/>
</dbReference>
<accession>A0A4P9X9E3</accession>
<evidence type="ECO:0000256" key="1">
    <source>
        <dbReference type="SAM" id="MobiDB-lite"/>
    </source>
</evidence>
<reference evidence="5 6" key="1">
    <citation type="journal article" date="2018" name="Nat. Microbiol.">
        <title>Leveraging single-cell genomics to expand the fungal tree of life.</title>
        <authorList>
            <person name="Ahrendt S.R."/>
            <person name="Quandt C.A."/>
            <person name="Ciobanu D."/>
            <person name="Clum A."/>
            <person name="Salamov A."/>
            <person name="Andreopoulos B."/>
            <person name="Cheng J.F."/>
            <person name="Woyke T."/>
            <person name="Pelin A."/>
            <person name="Henrissat B."/>
            <person name="Reynolds N.K."/>
            <person name="Benny G.L."/>
            <person name="Smith M.E."/>
            <person name="James T.Y."/>
            <person name="Grigoriev I.V."/>
        </authorList>
    </citation>
    <scope>NUCLEOTIDE SEQUENCE [LARGE SCALE GENOMIC DNA]</scope>
    <source>
        <strain evidence="5 6">ATCC 52028</strain>
    </source>
</reference>
<feature type="compositionally biased region" description="Low complexity" evidence="1">
    <location>
        <begin position="14"/>
        <end position="32"/>
    </location>
</feature>
<feature type="compositionally biased region" description="Pro residues" evidence="1">
    <location>
        <begin position="44"/>
        <end position="53"/>
    </location>
</feature>
<dbReference type="EMBL" id="ML009607">
    <property type="protein sequence ID" value="RKO96804.1"/>
    <property type="molecule type" value="Genomic_DNA"/>
</dbReference>
<keyword evidence="6" id="KW-1185">Reference proteome</keyword>
<protein>
    <submittedName>
        <fullName evidence="4">Uncharacterized protein</fullName>
    </submittedName>
</protein>
<feature type="compositionally biased region" description="Low complexity" evidence="1">
    <location>
        <begin position="54"/>
        <end position="69"/>
    </location>
</feature>
<dbReference type="AlphaFoldDB" id="A0A4P9X9E3"/>
<evidence type="ECO:0000313" key="4">
    <source>
        <dbReference type="EMBL" id="RKP01912.1"/>
    </source>
</evidence>
<dbReference type="EMBL" id="ML014157">
    <property type="protein sequence ID" value="RKP01912.1"/>
    <property type="molecule type" value="Genomic_DNA"/>
</dbReference>
<reference evidence="3" key="3">
    <citation type="submission" date="2018-08" db="EMBL/GenBank/DDBJ databases">
        <title>Leveraging single-cell genomics to expand the Fungal Tree of Life.</title>
        <authorList>
            <consortium name="DOE Joint Genome Institute"/>
            <person name="Ahrendt S.R."/>
            <person name="Quandt C.A."/>
            <person name="Ciobanu D."/>
            <person name="Clum A."/>
            <person name="Salamov A."/>
            <person name="Andreopoulos B."/>
            <person name="Cheng J.-F."/>
            <person name="Woyke T."/>
            <person name="Pelin A."/>
            <person name="Henrissat B."/>
            <person name="Reynolds N."/>
            <person name="Benny G.L."/>
            <person name="Smith M.E."/>
            <person name="James T.Y."/>
            <person name="Grigoriev I.V."/>
        </authorList>
    </citation>
    <scope>NUCLEOTIDE SEQUENCE</scope>
    <source>
        <strain evidence="3">ATCC 52028</strain>
    </source>
</reference>
<dbReference type="Proteomes" id="UP000268535">
    <property type="component" value="Unassembled WGS sequence"/>
</dbReference>
<proteinExistence type="predicted"/>
<keyword evidence="2" id="KW-1133">Transmembrane helix</keyword>
<feature type="region of interest" description="Disordered" evidence="1">
    <location>
        <begin position="14"/>
        <end position="69"/>
    </location>
</feature>
<feature type="transmembrane region" description="Helical" evidence="2">
    <location>
        <begin position="80"/>
        <end position="101"/>
    </location>
</feature>
<evidence type="ECO:0000313" key="3">
    <source>
        <dbReference type="EMBL" id="RKO96804.1"/>
    </source>
</evidence>